<keyword evidence="4" id="KW-1185">Reference proteome</keyword>
<dbReference type="SMART" id="SM00505">
    <property type="entry name" value="Knot1"/>
    <property type="match status" value="1"/>
</dbReference>
<dbReference type="InterPro" id="IPR036574">
    <property type="entry name" value="Scorpion_toxin-like_sf"/>
</dbReference>
<dbReference type="Pfam" id="PF00304">
    <property type="entry name" value="Gamma-thionin"/>
    <property type="match status" value="1"/>
</dbReference>
<feature type="signal peptide" evidence="1">
    <location>
        <begin position="1"/>
        <end position="26"/>
    </location>
</feature>
<reference evidence="3" key="3">
    <citation type="journal article" date="2017" name="Nature">
        <title>Genome sequence of the progenitor of the wheat D genome Aegilops tauschii.</title>
        <authorList>
            <person name="Luo M.C."/>
            <person name="Gu Y.Q."/>
            <person name="Puiu D."/>
            <person name="Wang H."/>
            <person name="Twardziok S.O."/>
            <person name="Deal K.R."/>
            <person name="Huo N."/>
            <person name="Zhu T."/>
            <person name="Wang L."/>
            <person name="Wang Y."/>
            <person name="McGuire P.E."/>
            <person name="Liu S."/>
            <person name="Long H."/>
            <person name="Ramasamy R.K."/>
            <person name="Rodriguez J.C."/>
            <person name="Van S.L."/>
            <person name="Yuan L."/>
            <person name="Wang Z."/>
            <person name="Xia Z."/>
            <person name="Xiao L."/>
            <person name="Anderson O.D."/>
            <person name="Ouyang S."/>
            <person name="Liang Y."/>
            <person name="Zimin A.V."/>
            <person name="Pertea G."/>
            <person name="Qi P."/>
            <person name="Bennetzen J.L."/>
            <person name="Dai X."/>
            <person name="Dawson M.W."/>
            <person name="Muller H.G."/>
            <person name="Kugler K."/>
            <person name="Rivarola-Duarte L."/>
            <person name="Spannagl M."/>
            <person name="Mayer K.F.X."/>
            <person name="Lu F.H."/>
            <person name="Bevan M.W."/>
            <person name="Leroy P."/>
            <person name="Li P."/>
            <person name="You F.M."/>
            <person name="Sun Q."/>
            <person name="Liu Z."/>
            <person name="Lyons E."/>
            <person name="Wicker T."/>
            <person name="Salzberg S.L."/>
            <person name="Devos K.M."/>
            <person name="Dvorak J."/>
        </authorList>
    </citation>
    <scope>NUCLEOTIDE SEQUENCE [LARGE SCALE GENOMIC DNA]</scope>
    <source>
        <strain evidence="3">cv. AL8/78</strain>
    </source>
</reference>
<feature type="domain" description="Knottins-like" evidence="2">
    <location>
        <begin position="28"/>
        <end position="76"/>
    </location>
</feature>
<dbReference type="AlphaFoldDB" id="A0A453P6N8"/>
<evidence type="ECO:0000313" key="4">
    <source>
        <dbReference type="Proteomes" id="UP000015105"/>
    </source>
</evidence>
<dbReference type="GO" id="GO:0006952">
    <property type="term" value="P:defense response"/>
    <property type="evidence" value="ECO:0007669"/>
    <property type="project" value="InterPro"/>
</dbReference>
<reference evidence="3" key="5">
    <citation type="journal article" date="2021" name="G3 (Bethesda)">
        <title>Aegilops tauschii genome assembly Aet v5.0 features greater sequence contiguity and improved annotation.</title>
        <authorList>
            <person name="Wang L."/>
            <person name="Zhu T."/>
            <person name="Rodriguez J.C."/>
            <person name="Deal K.R."/>
            <person name="Dubcovsky J."/>
            <person name="McGuire P.E."/>
            <person name="Lux T."/>
            <person name="Spannagl M."/>
            <person name="Mayer K.F.X."/>
            <person name="Baldrich P."/>
            <person name="Meyers B.C."/>
            <person name="Huo N."/>
            <person name="Gu Y.Q."/>
            <person name="Zhou H."/>
            <person name="Devos K.M."/>
            <person name="Bennetzen J.L."/>
            <person name="Unver T."/>
            <person name="Budak H."/>
            <person name="Gulick P.J."/>
            <person name="Galiba G."/>
            <person name="Kalapos B."/>
            <person name="Nelson D.R."/>
            <person name="Li P."/>
            <person name="You F.M."/>
            <person name="Luo M.C."/>
            <person name="Dvorak J."/>
        </authorList>
    </citation>
    <scope>NUCLEOTIDE SEQUENCE [LARGE SCALE GENOMIC DNA]</scope>
    <source>
        <strain evidence="3">cv. AL8/78</strain>
    </source>
</reference>
<organism evidence="3 4">
    <name type="scientific">Aegilops tauschii subsp. strangulata</name>
    <name type="common">Goatgrass</name>
    <dbReference type="NCBI Taxonomy" id="200361"/>
    <lineage>
        <taxon>Eukaryota</taxon>
        <taxon>Viridiplantae</taxon>
        <taxon>Streptophyta</taxon>
        <taxon>Embryophyta</taxon>
        <taxon>Tracheophyta</taxon>
        <taxon>Spermatophyta</taxon>
        <taxon>Magnoliopsida</taxon>
        <taxon>Liliopsida</taxon>
        <taxon>Poales</taxon>
        <taxon>Poaceae</taxon>
        <taxon>BOP clade</taxon>
        <taxon>Pooideae</taxon>
        <taxon>Triticodae</taxon>
        <taxon>Triticeae</taxon>
        <taxon>Triticinae</taxon>
        <taxon>Aegilops</taxon>
    </lineage>
</organism>
<dbReference type="Gene3D" id="3.30.30.10">
    <property type="entry name" value="Knottin, scorpion toxin-like"/>
    <property type="match status" value="1"/>
</dbReference>
<dbReference type="InterPro" id="IPR003614">
    <property type="entry name" value="Knottins"/>
</dbReference>
<accession>A0A453P6N8</accession>
<dbReference type="Proteomes" id="UP000015105">
    <property type="component" value="Chromosome 6D"/>
</dbReference>
<reference evidence="3" key="4">
    <citation type="submission" date="2019-03" db="UniProtKB">
        <authorList>
            <consortium name="EnsemblPlants"/>
        </authorList>
    </citation>
    <scope>IDENTIFICATION</scope>
</reference>
<dbReference type="EnsemblPlants" id="AET6Gv20626300.3">
    <property type="protein sequence ID" value="AET6Gv20626300.3"/>
    <property type="gene ID" value="AET6Gv20626300"/>
</dbReference>
<sequence>MGDIKVPSLLCLLLLMPLLLVPSSEAKTCEVASRTYMTVSCRVDPCAKACHKEGFTKGLCYIYAQFKIICICQKECKTKKKLQFA</sequence>
<reference evidence="4" key="1">
    <citation type="journal article" date="2014" name="Science">
        <title>Ancient hybridizations among the ancestral genomes of bread wheat.</title>
        <authorList>
            <consortium name="International Wheat Genome Sequencing Consortium,"/>
            <person name="Marcussen T."/>
            <person name="Sandve S.R."/>
            <person name="Heier L."/>
            <person name="Spannagl M."/>
            <person name="Pfeifer M."/>
            <person name="Jakobsen K.S."/>
            <person name="Wulff B.B."/>
            <person name="Steuernagel B."/>
            <person name="Mayer K.F."/>
            <person name="Olsen O.A."/>
        </authorList>
    </citation>
    <scope>NUCLEOTIDE SEQUENCE [LARGE SCALE GENOMIC DNA]</scope>
    <source>
        <strain evidence="4">cv. AL8/78</strain>
    </source>
</reference>
<name>A0A453P6N8_AEGTS</name>
<dbReference type="SUPFAM" id="SSF57095">
    <property type="entry name" value="Scorpion toxin-like"/>
    <property type="match status" value="1"/>
</dbReference>
<evidence type="ECO:0000313" key="3">
    <source>
        <dbReference type="EnsemblPlants" id="AET6Gv20626300.3"/>
    </source>
</evidence>
<protein>
    <recommendedName>
        <fullName evidence="2">Knottins-like domain-containing protein</fullName>
    </recommendedName>
</protein>
<evidence type="ECO:0000256" key="1">
    <source>
        <dbReference type="SAM" id="SignalP"/>
    </source>
</evidence>
<keyword evidence="1" id="KW-0732">Signal</keyword>
<reference evidence="4" key="2">
    <citation type="journal article" date="2017" name="Nat. Plants">
        <title>The Aegilops tauschii genome reveals multiple impacts of transposons.</title>
        <authorList>
            <person name="Zhao G."/>
            <person name="Zou C."/>
            <person name="Li K."/>
            <person name="Wang K."/>
            <person name="Li T."/>
            <person name="Gao L."/>
            <person name="Zhang X."/>
            <person name="Wang H."/>
            <person name="Yang Z."/>
            <person name="Liu X."/>
            <person name="Jiang W."/>
            <person name="Mao L."/>
            <person name="Kong X."/>
            <person name="Jiao Y."/>
            <person name="Jia J."/>
        </authorList>
    </citation>
    <scope>NUCLEOTIDE SEQUENCE [LARGE SCALE GENOMIC DNA]</scope>
    <source>
        <strain evidence="4">cv. AL8/78</strain>
    </source>
</reference>
<dbReference type="Gramene" id="AET6Gv20626300.3">
    <property type="protein sequence ID" value="AET6Gv20626300.3"/>
    <property type="gene ID" value="AET6Gv20626300"/>
</dbReference>
<feature type="chain" id="PRO_5019246154" description="Knottins-like domain-containing protein" evidence="1">
    <location>
        <begin position="27"/>
        <end position="85"/>
    </location>
</feature>
<proteinExistence type="predicted"/>
<evidence type="ECO:0000259" key="2">
    <source>
        <dbReference type="SMART" id="SM00505"/>
    </source>
</evidence>